<evidence type="ECO:0000313" key="1">
    <source>
        <dbReference type="EMBL" id="QDH24863.1"/>
    </source>
</evidence>
<reference evidence="1 2" key="1">
    <citation type="submission" date="2018-09" db="EMBL/GenBank/DDBJ databases">
        <title>The complete genome sequence of Neokomagataea tanensis NBRC 106556(T).</title>
        <authorList>
            <person name="Chua K.-O."/>
            <person name="See-Too W.-S."/>
            <person name="Hong K.-W."/>
            <person name="Yin W.-F."/>
            <person name="Chan K.-G."/>
        </authorList>
    </citation>
    <scope>NUCLEOTIDE SEQUENCE [LARGE SCALE GENOMIC DNA]</scope>
    <source>
        <strain evidence="2">AH13 \ NBRC 106556</strain>
    </source>
</reference>
<organism evidence="1 2">
    <name type="scientific">Neokomagataea tanensis</name>
    <dbReference type="NCBI Taxonomy" id="661191"/>
    <lineage>
        <taxon>Bacteria</taxon>
        <taxon>Pseudomonadati</taxon>
        <taxon>Pseudomonadota</taxon>
        <taxon>Alphaproteobacteria</taxon>
        <taxon>Acetobacterales</taxon>
        <taxon>Acetobacteraceae</taxon>
        <taxon>Neokomagataea</taxon>
    </lineage>
</organism>
<evidence type="ECO:0008006" key="3">
    <source>
        <dbReference type="Google" id="ProtNLM"/>
    </source>
</evidence>
<keyword evidence="2" id="KW-1185">Reference proteome</keyword>
<dbReference type="OrthoDB" id="112232at2"/>
<dbReference type="EMBL" id="CP032485">
    <property type="protein sequence ID" value="QDH24863.1"/>
    <property type="molecule type" value="Genomic_DNA"/>
</dbReference>
<dbReference type="InterPro" id="IPR011990">
    <property type="entry name" value="TPR-like_helical_dom_sf"/>
</dbReference>
<name>A0A4Y6V4K8_9PROT</name>
<dbReference type="Proteomes" id="UP000317214">
    <property type="component" value="Chromosome"/>
</dbReference>
<dbReference type="RefSeq" id="WP_141492707.1">
    <property type="nucleotide sequence ID" value="NZ_CP032485.1"/>
</dbReference>
<dbReference type="AlphaFoldDB" id="A0A4Y6V4K8"/>
<dbReference type="Gene3D" id="1.25.40.10">
    <property type="entry name" value="Tetratricopeptide repeat domain"/>
    <property type="match status" value="4"/>
</dbReference>
<gene>
    <name evidence="1" type="ORF">D5366_06120</name>
</gene>
<protein>
    <recommendedName>
        <fullName evidence="3">Sel1 repeat family protein</fullName>
    </recommendedName>
</protein>
<dbReference type="InterPro" id="IPR006597">
    <property type="entry name" value="Sel1-like"/>
</dbReference>
<dbReference type="SUPFAM" id="SSF81901">
    <property type="entry name" value="HCP-like"/>
    <property type="match status" value="3"/>
</dbReference>
<dbReference type="PANTHER" id="PTHR11102">
    <property type="entry name" value="SEL-1-LIKE PROTEIN"/>
    <property type="match status" value="1"/>
</dbReference>
<dbReference type="PANTHER" id="PTHR11102:SF160">
    <property type="entry name" value="ERAD-ASSOCIATED E3 UBIQUITIN-PROTEIN LIGASE COMPONENT HRD3"/>
    <property type="match status" value="1"/>
</dbReference>
<evidence type="ECO:0000313" key="2">
    <source>
        <dbReference type="Proteomes" id="UP000317214"/>
    </source>
</evidence>
<dbReference type="Pfam" id="PF08238">
    <property type="entry name" value="Sel1"/>
    <property type="match status" value="12"/>
</dbReference>
<accession>A0A4Y6V4K8</accession>
<dbReference type="SMART" id="SM00671">
    <property type="entry name" value="SEL1"/>
    <property type="match status" value="12"/>
</dbReference>
<dbReference type="KEGG" id="ntn:D5366_06120"/>
<dbReference type="InterPro" id="IPR050767">
    <property type="entry name" value="Sel1_AlgK"/>
</dbReference>
<proteinExistence type="predicted"/>
<sequence length="587" mass="63153">MSLKQRFSAFINPQAKLGYALELLESKSAVRGVQLLGQLAKDGNTDAKFRLGRAYLDGKGVPPSLEDGARWMLQAAEAGHTEASFILATLYTVGLPEGFEIRSETGGLDLAIKPQQGERIPDFHQGKYWAQKAAVDGSADAQALLGYILTNGPSDLRDDSAAREWYQKSAQAGCSQGHLGLALALLNEADTDEKRQYAARHFIEASKGGLGTAFEFLGRMSEAGVGLPQSHSRAAEYYNQAAEKGSVFSQGRYGLMLLEGTGIDRHYGRAETWLRRAALNGDADSAAVLGDLNANGGDLPPNMMEAAKWYRLAAEQKHAGAARALGLLYLTGNGVHRDPDAAAHWFKIASESGDAQADADFGNLILMGTRATDAEKESLRQRFERSAEKGDLVGAFNLGVCYAEGVGASDNKEAARWMQRATDGVVNAQYWYGRMLLEGRGVAVDPTQALYWMEKAADAGMAEAQAVVGQFLVTGQINNRRDHAKALKLYAAAAESGNVDAMFSLAAMLGGGHDVPEDRPEAQKWFRKAAQRGNGLAQLMLGRYLVKGLAGVKDPVEGRIWIERAVAQGIEGAEQARAACDHVEENV</sequence>